<dbReference type="RefSeq" id="XP_031077020.1">
    <property type="nucleotide sequence ID" value="XM_031226489.1"/>
</dbReference>
<dbReference type="GeneID" id="42048198"/>
<dbReference type="VEuPathDB" id="FungiDB:FPRO_03313"/>
<evidence type="ECO:0000313" key="2">
    <source>
        <dbReference type="Proteomes" id="UP000183971"/>
    </source>
</evidence>
<keyword evidence="2" id="KW-1185">Reference proteome</keyword>
<name>A0A1L7V6I8_FUSPR</name>
<organism evidence="1 2">
    <name type="scientific">Fusarium proliferatum (strain ET1)</name>
    <name type="common">Orchid endophyte fungus</name>
    <dbReference type="NCBI Taxonomy" id="1227346"/>
    <lineage>
        <taxon>Eukaryota</taxon>
        <taxon>Fungi</taxon>
        <taxon>Dikarya</taxon>
        <taxon>Ascomycota</taxon>
        <taxon>Pezizomycotina</taxon>
        <taxon>Sordariomycetes</taxon>
        <taxon>Hypocreomycetidae</taxon>
        <taxon>Hypocreales</taxon>
        <taxon>Nectriaceae</taxon>
        <taxon>Fusarium</taxon>
        <taxon>Fusarium fujikuroi species complex</taxon>
    </lineage>
</organism>
<accession>A0A1L7V6I8</accession>
<sequence>MSAGTLNKARQPPRLFSDVECSMMHCHCSRRKESVKQLHEIFKANPHSLQLLSLVILRSASSDRRYHLQPYTRRPSLIPHHNTTQEMPFRRFSGCPGSSSEEFLQLTIGVCTDPVEGEPNHWILMLTDDDAEYATCYHSLGGPTKRRPWELVIESGELRSWDADYFYYVAEISARHQRKVNASANKTPSGFSQGWVVRVLWDLELQKVVPLGTTKRIAQAVEEDPYADASPIVEKHKGFRDQMFDWAEKHCLSRLGLPGR</sequence>
<evidence type="ECO:0000313" key="1">
    <source>
        <dbReference type="EMBL" id="CZR36427.1"/>
    </source>
</evidence>
<reference evidence="2" key="1">
    <citation type="journal article" date="2016" name="Genome Biol. Evol.">
        <title>Comparative 'omics' of the Fusarium fujikuroi species complex highlights differences in genetic potential and metabolite synthesis.</title>
        <authorList>
            <person name="Niehaus E.-M."/>
            <person name="Muensterkoetter M."/>
            <person name="Proctor R.H."/>
            <person name="Brown D.W."/>
            <person name="Sharon A."/>
            <person name="Idan Y."/>
            <person name="Oren-Young L."/>
            <person name="Sieber C.M."/>
            <person name="Novak O."/>
            <person name="Pencik A."/>
            <person name="Tarkowska D."/>
            <person name="Hromadova K."/>
            <person name="Freeman S."/>
            <person name="Maymon M."/>
            <person name="Elazar M."/>
            <person name="Youssef S.A."/>
            <person name="El-Shabrawy E.S.M."/>
            <person name="Shalaby A.B.A."/>
            <person name="Houterman P."/>
            <person name="Brock N.L."/>
            <person name="Burkhardt I."/>
            <person name="Tsavkelova E.A."/>
            <person name="Dickschat J.S."/>
            <person name="Galuszka P."/>
            <person name="Gueldener U."/>
            <person name="Tudzynski B."/>
        </authorList>
    </citation>
    <scope>NUCLEOTIDE SEQUENCE [LARGE SCALE GENOMIC DNA]</scope>
    <source>
        <strain evidence="2">ET1</strain>
    </source>
</reference>
<proteinExistence type="predicted"/>
<gene>
    <name evidence="1" type="ORF">FPRO_03313</name>
</gene>
<dbReference type="Proteomes" id="UP000183971">
    <property type="component" value="Unassembled WGS sequence"/>
</dbReference>
<comment type="caution">
    <text evidence="1">The sequence shown here is derived from an EMBL/GenBank/DDBJ whole genome shotgun (WGS) entry which is preliminary data.</text>
</comment>
<dbReference type="EMBL" id="FJOF01000002">
    <property type="protein sequence ID" value="CZR36427.1"/>
    <property type="molecule type" value="Genomic_DNA"/>
</dbReference>
<dbReference type="AlphaFoldDB" id="A0A1L7V6I8"/>
<protein>
    <submittedName>
        <fullName evidence="1">Uncharacterized protein</fullName>
    </submittedName>
</protein>